<dbReference type="AlphaFoldDB" id="A0A0P6YIP5"/>
<feature type="active site" description="Cysteine persulfide intermediate" evidence="4">
    <location>
        <position position="103"/>
    </location>
</feature>
<gene>
    <name evidence="5" type="ORF">SE16_03310</name>
</gene>
<accession>A0A0P6YIP5</accession>
<dbReference type="EMBL" id="LGKN01000003">
    <property type="protein sequence ID" value="KPL89478.1"/>
    <property type="molecule type" value="Genomic_DNA"/>
</dbReference>
<dbReference type="Pfam" id="PF04358">
    <property type="entry name" value="DsrC"/>
    <property type="match status" value="1"/>
</dbReference>
<organism evidence="5 6">
    <name type="scientific">Ardenticatena maritima</name>
    <dbReference type="NCBI Taxonomy" id="872965"/>
    <lineage>
        <taxon>Bacteria</taxon>
        <taxon>Bacillati</taxon>
        <taxon>Chloroflexota</taxon>
        <taxon>Ardenticatenia</taxon>
        <taxon>Ardenticatenales</taxon>
        <taxon>Ardenticatenaceae</taxon>
        <taxon>Ardenticatena</taxon>
    </lineage>
</organism>
<dbReference type="PANTHER" id="PTHR37010">
    <property type="entry name" value="SULFURTRANSFERASE TUSE"/>
    <property type="match status" value="1"/>
</dbReference>
<name>A0A0P6YIP5_9CHLR</name>
<proteinExistence type="inferred from homology"/>
<dbReference type="PANTHER" id="PTHR37010:SF1">
    <property type="entry name" value="SULFURTRANSFERASE TUSE"/>
    <property type="match status" value="1"/>
</dbReference>
<dbReference type="InterPro" id="IPR042072">
    <property type="entry name" value="DsrC-like_C"/>
</dbReference>
<dbReference type="Gene3D" id="1.10.10.370">
    <property type="entry name" value="DsrC-like protein, C-terminal domain"/>
    <property type="match status" value="1"/>
</dbReference>
<sequence length="104" mass="11688">MTTKTLADLNVQLDAEGFLVNPNDWTPEIAEVLAREEGIELTDRHWEVINFVRKYYEEHGEPPTLRAITKQSGVPTKELYQLFPKGPAKKVARIAGLGKPKGCI</sequence>
<evidence type="ECO:0000313" key="5">
    <source>
        <dbReference type="EMBL" id="KPL89478.1"/>
    </source>
</evidence>
<comment type="caution">
    <text evidence="5">The sequence shown here is derived from an EMBL/GenBank/DDBJ whole genome shotgun (WGS) entry which is preliminary data.</text>
</comment>
<evidence type="ECO:0000256" key="3">
    <source>
        <dbReference type="ARBA" id="ARBA00022490"/>
    </source>
</evidence>
<comment type="subcellular location">
    <subcellularLocation>
        <location evidence="1">Cytoplasm</location>
    </subcellularLocation>
</comment>
<dbReference type="RefSeq" id="WP_054492864.1">
    <property type="nucleotide sequence ID" value="NZ_BBZA01000104.1"/>
</dbReference>
<dbReference type="NCBIfam" id="TIGR03342">
    <property type="entry name" value="dsrC_tusE_dsvC"/>
    <property type="match status" value="1"/>
</dbReference>
<dbReference type="Proteomes" id="UP000050502">
    <property type="component" value="Unassembled WGS sequence"/>
</dbReference>
<keyword evidence="3" id="KW-0963">Cytoplasm</keyword>
<dbReference type="GO" id="GO:0097163">
    <property type="term" value="F:sulfur carrier activity"/>
    <property type="evidence" value="ECO:0007669"/>
    <property type="project" value="TreeGrafter"/>
</dbReference>
<protein>
    <submittedName>
        <fullName evidence="5">Sulfur relay protein DsrC</fullName>
    </submittedName>
</protein>
<evidence type="ECO:0000256" key="2">
    <source>
        <dbReference type="ARBA" id="ARBA00005718"/>
    </source>
</evidence>
<dbReference type="OrthoDB" id="9786347at2"/>
<dbReference type="GO" id="GO:0005737">
    <property type="term" value="C:cytoplasm"/>
    <property type="evidence" value="ECO:0007669"/>
    <property type="project" value="UniProtKB-SubCell"/>
</dbReference>
<dbReference type="GO" id="GO:0002143">
    <property type="term" value="P:tRNA wobble position uridine thiolation"/>
    <property type="evidence" value="ECO:0007669"/>
    <property type="project" value="TreeGrafter"/>
</dbReference>
<dbReference type="SUPFAM" id="SSF69721">
    <property type="entry name" value="DsrC, the gamma subunit of dissimilatory sulfite reductase"/>
    <property type="match status" value="1"/>
</dbReference>
<dbReference type="PIRSF" id="PIRSF006223">
    <property type="entry name" value="DsrC_TusE"/>
    <property type="match status" value="1"/>
</dbReference>
<dbReference type="Gene3D" id="3.30.1420.10">
    <property type="match status" value="1"/>
</dbReference>
<dbReference type="InterPro" id="IPR007453">
    <property type="entry name" value="DsrC/TusE"/>
</dbReference>
<comment type="similarity">
    <text evidence="2">Belongs to the DsrC/TusE family.</text>
</comment>
<evidence type="ECO:0000313" key="6">
    <source>
        <dbReference type="Proteomes" id="UP000050502"/>
    </source>
</evidence>
<reference evidence="5 6" key="1">
    <citation type="submission" date="2015-07" db="EMBL/GenBank/DDBJ databases">
        <title>Whole genome sequence of Ardenticatena maritima DSM 23922.</title>
        <authorList>
            <person name="Hemp J."/>
            <person name="Ward L.M."/>
            <person name="Pace L.A."/>
            <person name="Fischer W.W."/>
        </authorList>
    </citation>
    <scope>NUCLEOTIDE SEQUENCE [LARGE SCALE GENOMIC DNA]</scope>
    <source>
        <strain evidence="5 6">110S</strain>
    </source>
</reference>
<dbReference type="InterPro" id="IPR025526">
    <property type="entry name" value="DsrC-like_dom_sf"/>
</dbReference>
<dbReference type="PATRIC" id="fig|872965.6.peg.621"/>
<evidence type="ECO:0000256" key="4">
    <source>
        <dbReference type="PIRSR" id="PIRSR006223-50"/>
    </source>
</evidence>
<dbReference type="InterPro" id="IPR043163">
    <property type="entry name" value="DsrC-like_N"/>
</dbReference>
<evidence type="ECO:0000256" key="1">
    <source>
        <dbReference type="ARBA" id="ARBA00004496"/>
    </source>
</evidence>